<dbReference type="InterPro" id="IPR036291">
    <property type="entry name" value="NAD(P)-bd_dom_sf"/>
</dbReference>
<dbReference type="PANTHER" id="PTHR42789:SF1">
    <property type="entry name" value="D-ISOMER SPECIFIC 2-HYDROXYACID DEHYDROGENASE FAMILY PROTEIN (AFU_ORTHOLOGUE AFUA_6G10090)"/>
    <property type="match status" value="1"/>
</dbReference>
<protein>
    <recommendedName>
        <fullName evidence="10">Phosphoglycerate dehydrogenase</fullName>
    </recommendedName>
</protein>
<dbReference type="GO" id="GO:0051287">
    <property type="term" value="F:NAD binding"/>
    <property type="evidence" value="ECO:0007669"/>
    <property type="project" value="InterPro"/>
</dbReference>
<evidence type="ECO:0000259" key="6">
    <source>
        <dbReference type="Pfam" id="PF00389"/>
    </source>
</evidence>
<evidence type="ECO:0000256" key="3">
    <source>
        <dbReference type="ARBA" id="ARBA00023002"/>
    </source>
</evidence>
<comment type="caution">
    <text evidence="8">The sequence shown here is derived from an EMBL/GenBank/DDBJ whole genome shotgun (WGS) entry which is preliminary data.</text>
</comment>
<dbReference type="PANTHER" id="PTHR42789">
    <property type="entry name" value="D-ISOMER SPECIFIC 2-HYDROXYACID DEHYDROGENASE FAMILY PROTEIN (AFU_ORTHOLOGUE AFUA_6G10090)"/>
    <property type="match status" value="1"/>
</dbReference>
<dbReference type="PROSITE" id="PS00065">
    <property type="entry name" value="D_2_HYDROXYACID_DH_1"/>
    <property type="match status" value="1"/>
</dbReference>
<dbReference type="AlphaFoldDB" id="A0A0L8ALC9"/>
<evidence type="ECO:0000256" key="4">
    <source>
        <dbReference type="ARBA" id="ARBA00023027"/>
    </source>
</evidence>
<comment type="similarity">
    <text evidence="1 5">Belongs to the D-isomer specific 2-hydroxyacid dehydrogenase family.</text>
</comment>
<dbReference type="InterPro" id="IPR006140">
    <property type="entry name" value="D-isomer_DH_NAD-bd"/>
</dbReference>
<dbReference type="InterPro" id="IPR006139">
    <property type="entry name" value="D-isomer_2_OHA_DH_cat_dom"/>
</dbReference>
<reference evidence="9" key="1">
    <citation type="submission" date="2014-11" db="EMBL/GenBank/DDBJ databases">
        <title>Genome sequencing of Roseivirga sp. D-25.</title>
        <authorList>
            <person name="Selvaratnam C."/>
            <person name="Thevarajoo S."/>
            <person name="Goh K.M."/>
            <person name="Eee R."/>
            <person name="Chan K.-G."/>
            <person name="Chong C.S."/>
        </authorList>
    </citation>
    <scope>NUCLEOTIDE SEQUENCE [LARGE SCALE GENOMIC DNA]</scope>
    <source>
        <strain evidence="9">D-25</strain>
    </source>
</reference>
<dbReference type="Proteomes" id="UP000036908">
    <property type="component" value="Unassembled WGS sequence"/>
</dbReference>
<dbReference type="CDD" id="cd12172">
    <property type="entry name" value="PGDH_like_2"/>
    <property type="match status" value="1"/>
</dbReference>
<dbReference type="InterPro" id="IPR029753">
    <property type="entry name" value="D-isomer_DH_CS"/>
</dbReference>
<feature type="domain" description="D-isomer specific 2-hydroxyacid dehydrogenase catalytic" evidence="6">
    <location>
        <begin position="14"/>
        <end position="308"/>
    </location>
</feature>
<dbReference type="SUPFAM" id="SSF51735">
    <property type="entry name" value="NAD(P)-binding Rossmann-fold domains"/>
    <property type="match status" value="1"/>
</dbReference>
<dbReference type="RefSeq" id="WP_053223227.1">
    <property type="nucleotide sequence ID" value="NZ_JSVA01000008.1"/>
</dbReference>
<evidence type="ECO:0000256" key="2">
    <source>
        <dbReference type="ARBA" id="ARBA00022605"/>
    </source>
</evidence>
<evidence type="ECO:0000259" key="7">
    <source>
        <dbReference type="Pfam" id="PF02826"/>
    </source>
</evidence>
<dbReference type="OrthoDB" id="1522997at2"/>
<evidence type="ECO:0000256" key="1">
    <source>
        <dbReference type="ARBA" id="ARBA00005854"/>
    </source>
</evidence>
<feature type="domain" description="D-isomer specific 2-hydroxyacid dehydrogenase NAD-binding" evidence="7">
    <location>
        <begin position="114"/>
        <end position="284"/>
    </location>
</feature>
<gene>
    <name evidence="8" type="ORF">OB69_08260</name>
</gene>
<evidence type="ECO:0000313" key="8">
    <source>
        <dbReference type="EMBL" id="KOF03278.1"/>
    </source>
</evidence>
<dbReference type="InterPro" id="IPR050857">
    <property type="entry name" value="D-2-hydroxyacid_DH"/>
</dbReference>
<proteinExistence type="inferred from homology"/>
<accession>A0A0L8ALC9</accession>
<dbReference type="SUPFAM" id="SSF52283">
    <property type="entry name" value="Formate/glycerate dehydrogenase catalytic domain-like"/>
    <property type="match status" value="1"/>
</dbReference>
<evidence type="ECO:0008006" key="10">
    <source>
        <dbReference type="Google" id="ProtNLM"/>
    </source>
</evidence>
<dbReference type="PROSITE" id="PS00671">
    <property type="entry name" value="D_2_HYDROXYACID_DH_3"/>
    <property type="match status" value="1"/>
</dbReference>
<dbReference type="PATRIC" id="fig|1566026.4.peg.3486"/>
<dbReference type="InterPro" id="IPR029752">
    <property type="entry name" value="D-isomer_DH_CS1"/>
</dbReference>
<evidence type="ECO:0000313" key="9">
    <source>
        <dbReference type="Proteomes" id="UP000036908"/>
    </source>
</evidence>
<dbReference type="Pfam" id="PF00389">
    <property type="entry name" value="2-Hacid_dh"/>
    <property type="match status" value="1"/>
</dbReference>
<dbReference type="Pfam" id="PF02826">
    <property type="entry name" value="2-Hacid_dh_C"/>
    <property type="match status" value="1"/>
</dbReference>
<dbReference type="GO" id="GO:0016616">
    <property type="term" value="F:oxidoreductase activity, acting on the CH-OH group of donors, NAD or NADP as acceptor"/>
    <property type="evidence" value="ECO:0007669"/>
    <property type="project" value="InterPro"/>
</dbReference>
<keyword evidence="9" id="KW-1185">Reference proteome</keyword>
<keyword evidence="4" id="KW-0520">NAD</keyword>
<dbReference type="EMBL" id="JSVA01000008">
    <property type="protein sequence ID" value="KOF03278.1"/>
    <property type="molecule type" value="Genomic_DNA"/>
</dbReference>
<evidence type="ECO:0000256" key="5">
    <source>
        <dbReference type="RuleBase" id="RU003719"/>
    </source>
</evidence>
<dbReference type="GO" id="GO:0008652">
    <property type="term" value="P:amino acid biosynthetic process"/>
    <property type="evidence" value="ECO:0007669"/>
    <property type="project" value="UniProtKB-KW"/>
</dbReference>
<organism evidence="8 9">
    <name type="scientific">Roseivirga seohaensis subsp. aquiponti</name>
    <dbReference type="NCBI Taxonomy" id="1566026"/>
    <lineage>
        <taxon>Bacteria</taxon>
        <taxon>Pseudomonadati</taxon>
        <taxon>Bacteroidota</taxon>
        <taxon>Cytophagia</taxon>
        <taxon>Cytophagales</taxon>
        <taxon>Roseivirgaceae</taxon>
        <taxon>Roseivirga</taxon>
    </lineage>
</organism>
<sequence>MAYKILTTTSSYGKVDPAPLALLEAEGFEVTVNPYGRKLSVEESQAILKDYDGLVAGTEALNAEVLGSAENLKYLCRLGAGMDNVDFEAAKKLNITVENTPSAHVDGVAELTLGGILSCIRSIANAHTNITNGIWEKPMGTLLQGKTVGIIGLGRVGCRLVELLSPFKVKVLAFDLYQNTEFAEKHNVSFVSMDELISSSDIITIHTPYSPEAKHMVNAEFLGKAKTNLCLVNASRGGLVDEAALLDFLSVNPAASAYLDTFEEEPYSGPLSKMKNCTLTPHIGSYASEVRINMEMEAAQNVINYFKKK</sequence>
<keyword evidence="2" id="KW-0028">Amino-acid biosynthesis</keyword>
<dbReference type="Gene3D" id="3.40.50.720">
    <property type="entry name" value="NAD(P)-binding Rossmann-like Domain"/>
    <property type="match status" value="2"/>
</dbReference>
<keyword evidence="3 5" id="KW-0560">Oxidoreductase</keyword>
<name>A0A0L8ALC9_9BACT</name>